<sequence>MTKQSSTMKQSMVYSVLAQVVQSSKSCTLLVIIEAKGPQFLSGRKLQLMEGWVYDSLLETSPCLLKAPEAFDLALASCWNQDASRAITEFCLI</sequence>
<proteinExistence type="predicted"/>
<name>A0A834YB53_TETSI</name>
<keyword evidence="2" id="KW-1185">Reference proteome</keyword>
<protein>
    <submittedName>
        <fullName evidence="1">Uncharacterized protein</fullName>
    </submittedName>
</protein>
<evidence type="ECO:0000313" key="1">
    <source>
        <dbReference type="EMBL" id="KAF8379058.1"/>
    </source>
</evidence>
<evidence type="ECO:0000313" key="2">
    <source>
        <dbReference type="Proteomes" id="UP000655225"/>
    </source>
</evidence>
<dbReference type="Proteomes" id="UP000655225">
    <property type="component" value="Unassembled WGS sequence"/>
</dbReference>
<gene>
    <name evidence="1" type="ORF">HHK36_028485</name>
</gene>
<accession>A0A834YB53</accession>
<reference evidence="1 2" key="1">
    <citation type="submission" date="2020-04" db="EMBL/GenBank/DDBJ databases">
        <title>Plant Genome Project.</title>
        <authorList>
            <person name="Zhang R.-G."/>
        </authorList>
    </citation>
    <scope>NUCLEOTIDE SEQUENCE [LARGE SCALE GENOMIC DNA]</scope>
    <source>
        <strain evidence="1">YNK0</strain>
        <tissue evidence="1">Leaf</tissue>
    </source>
</reference>
<dbReference type="AlphaFoldDB" id="A0A834YB53"/>
<dbReference type="EMBL" id="JABCRI010000022">
    <property type="protein sequence ID" value="KAF8379058.1"/>
    <property type="molecule type" value="Genomic_DNA"/>
</dbReference>
<organism evidence="1 2">
    <name type="scientific">Tetracentron sinense</name>
    <name type="common">Spur-leaf</name>
    <dbReference type="NCBI Taxonomy" id="13715"/>
    <lineage>
        <taxon>Eukaryota</taxon>
        <taxon>Viridiplantae</taxon>
        <taxon>Streptophyta</taxon>
        <taxon>Embryophyta</taxon>
        <taxon>Tracheophyta</taxon>
        <taxon>Spermatophyta</taxon>
        <taxon>Magnoliopsida</taxon>
        <taxon>Trochodendrales</taxon>
        <taxon>Trochodendraceae</taxon>
        <taxon>Tetracentron</taxon>
    </lineage>
</organism>
<comment type="caution">
    <text evidence="1">The sequence shown here is derived from an EMBL/GenBank/DDBJ whole genome shotgun (WGS) entry which is preliminary data.</text>
</comment>